<keyword evidence="3" id="KW-1185">Reference proteome</keyword>
<accession>A0A221M880</accession>
<gene>
    <name evidence="2" type="ORF">CFK40_01970</name>
</gene>
<protein>
    <recommendedName>
        <fullName evidence="4">Apea-like HEPN domain-containing protein</fullName>
    </recommendedName>
</protein>
<dbReference type="OrthoDB" id="417763at2"/>
<evidence type="ECO:0000256" key="1">
    <source>
        <dbReference type="SAM" id="Coils"/>
    </source>
</evidence>
<dbReference type="KEGG" id="vne:CFK40_01970"/>
<sequence>MESLHKKLFVELLEKKINSNDDIKYDSFFNIIEEYLNLEKDIENANEKTAELLRRSRKDYISDLHNLISTSPFFCFSNRYKNDLRTIQKSLSEKEINFYLLRTILTAFLKKRKIGYFKNVQFMLDKNRIDFKHIITLVDNVLIEFKFHNISFEKIKSILKHTDNRNKICLKIQDFFEQSREKQFPICFLKIEMPGELQEKDKIYIQDYALYKIFDENWQTVNNGFIKEYEEDIIDFFITQNNKEKYGKSKGSLYLFDTKYLDGTDYRTKVRNMAEYIEKELNWINHRENGRKKRLVHNIAFTSMKDDLKIYKNFNITLAAPRTINIHYKRQQINIEEFYRNYLIALHNSKNEIDSFKVIYNLLNLIENTDDMTLENQLVILWSSLEKICVDLNENSIISRVTTISSKAHLMYVLKQDLNNIWHLITQNNLHETLESIKGAILEPSVEEKDVKYNPEELLSILKSMSEEDQKAIMERDITLGAYIYCFVNRVSSTDDIKQYLKEEEEIVNQHIRRIYRHRNILTHTNMNKTFDIHYFVKKLRGYLYSLISILIHYTLRNPELNIKDIIYSIDKTYEFYIKDIISKEDFREILKPHYLYL</sequence>
<evidence type="ECO:0000313" key="2">
    <source>
        <dbReference type="EMBL" id="ASN03853.1"/>
    </source>
</evidence>
<dbReference type="RefSeq" id="WP_089530423.1">
    <property type="nucleotide sequence ID" value="NZ_CP022437.1"/>
</dbReference>
<organism evidence="2 3">
    <name type="scientific">Virgibacillus necropolis</name>
    <dbReference type="NCBI Taxonomy" id="163877"/>
    <lineage>
        <taxon>Bacteria</taxon>
        <taxon>Bacillati</taxon>
        <taxon>Bacillota</taxon>
        <taxon>Bacilli</taxon>
        <taxon>Bacillales</taxon>
        <taxon>Bacillaceae</taxon>
        <taxon>Virgibacillus</taxon>
    </lineage>
</organism>
<dbReference type="AlphaFoldDB" id="A0A221M880"/>
<dbReference type="Proteomes" id="UP000204391">
    <property type="component" value="Chromosome"/>
</dbReference>
<keyword evidence="1" id="KW-0175">Coiled coil</keyword>
<evidence type="ECO:0000313" key="3">
    <source>
        <dbReference type="Proteomes" id="UP000204391"/>
    </source>
</evidence>
<evidence type="ECO:0008006" key="4">
    <source>
        <dbReference type="Google" id="ProtNLM"/>
    </source>
</evidence>
<name>A0A221M880_9BACI</name>
<dbReference type="EMBL" id="CP022437">
    <property type="protein sequence ID" value="ASN03853.1"/>
    <property type="molecule type" value="Genomic_DNA"/>
</dbReference>
<feature type="coiled-coil region" evidence="1">
    <location>
        <begin position="28"/>
        <end position="55"/>
    </location>
</feature>
<reference evidence="2 3" key="1">
    <citation type="journal article" date="2003" name="Int. J. Syst. Evol. Microbiol.">
        <title>Virgibacillus carmonensis sp. nov., Virgibacillus necropolis sp. nov. and Virgibacillus picturae sp. nov., three novel species isolated from deteriorated mural paintings, transfer of the species of the genus salibacillus to Virgibacillus, as Virgibacillus marismortui comb. nov. and Virgibacillus salexigens comb. nov., and emended description of the genus Virgibacillus.</title>
        <authorList>
            <person name="Heyrman J."/>
            <person name="Logan N.A."/>
            <person name="Busse H.J."/>
            <person name="Balcaen A."/>
            <person name="Lebbe L."/>
            <person name="Rodriguez-Diaz M."/>
            <person name="Swings J."/>
            <person name="De Vos P."/>
        </authorList>
    </citation>
    <scope>NUCLEOTIDE SEQUENCE [LARGE SCALE GENOMIC DNA]</scope>
    <source>
        <strain evidence="2 3">LMG 19488</strain>
    </source>
</reference>
<proteinExistence type="predicted"/>